<protein>
    <recommendedName>
        <fullName evidence="7">Serine/threonine-protein kinase Chk2</fullName>
    </recommendedName>
</protein>
<evidence type="ECO:0000259" key="4">
    <source>
        <dbReference type="PROSITE" id="PS50011"/>
    </source>
</evidence>
<dbReference type="FunFam" id="1.10.510.10:FF:000571">
    <property type="entry name" value="Maternal embryonic leucine zipper kinase"/>
    <property type="match status" value="1"/>
</dbReference>
<dbReference type="PANTHER" id="PTHR24347">
    <property type="entry name" value="SERINE/THREONINE-PROTEIN KINASE"/>
    <property type="match status" value="1"/>
</dbReference>
<evidence type="ECO:0000256" key="1">
    <source>
        <dbReference type="ARBA" id="ARBA00022741"/>
    </source>
</evidence>
<dbReference type="InterPro" id="IPR000253">
    <property type="entry name" value="FHA_dom"/>
</dbReference>
<accession>A0AAD9L110</accession>
<dbReference type="PROSITE" id="PS50011">
    <property type="entry name" value="PROTEIN_KINASE_DOM"/>
    <property type="match status" value="1"/>
</dbReference>
<evidence type="ECO:0000259" key="3">
    <source>
        <dbReference type="PROSITE" id="PS50006"/>
    </source>
</evidence>
<dbReference type="SMART" id="SM00220">
    <property type="entry name" value="S_TKc"/>
    <property type="match status" value="1"/>
</dbReference>
<name>A0AAD9L110_RIDPI</name>
<feature type="domain" description="FHA" evidence="3">
    <location>
        <begin position="64"/>
        <end position="125"/>
    </location>
</feature>
<keyword evidence="6" id="KW-1185">Reference proteome</keyword>
<dbReference type="Gene3D" id="3.30.200.20">
    <property type="entry name" value="Phosphorylase Kinase, domain 1"/>
    <property type="match status" value="1"/>
</dbReference>
<dbReference type="SMART" id="SM00240">
    <property type="entry name" value="FHA"/>
    <property type="match status" value="1"/>
</dbReference>
<keyword evidence="2" id="KW-0067">ATP-binding</keyword>
<evidence type="ECO:0000313" key="6">
    <source>
        <dbReference type="Proteomes" id="UP001209878"/>
    </source>
</evidence>
<dbReference type="FunFam" id="3.30.200.20:FF:000255">
    <property type="entry name" value="serine/threonine-protein kinase Chk2 isoform X1"/>
    <property type="match status" value="1"/>
</dbReference>
<evidence type="ECO:0008006" key="7">
    <source>
        <dbReference type="Google" id="ProtNLM"/>
    </source>
</evidence>
<dbReference type="InterPro" id="IPR008271">
    <property type="entry name" value="Ser/Thr_kinase_AS"/>
</dbReference>
<sequence>MNIIVSSCPSSCGGSMPSSMETVPTDMVDGFGSDDDATEGPGVWGRLFPIGSSFTALDLVKEQYTFGRGDNCDYQFKSPAMRRHPCFQAYSKLHFTLVQEKTSTGTHVFLIDMSSNGTFVNGEKVGKGCKQVMGNNDEIALALPRNKAFIYMDGSCNDDSDLPEELRQQYTLSRILGKGACGEVKLAFEKGSCKKVAVKIIQKKKFSAGGKQQLDNVSRQVMTEVNILKSLKHPCIIQFENLIDTSDTLYIVLELVEGGELFDRVVQLGKLDESTAKLFFYQMALAIKYLHDQNITHRDLKPENILLVSDSHETLVKVTDFGLSKFVDSQTMLKTFCGTPTYLAPEILLTAGTGAYTKAIDCWSLGVILYICLVGYPPFSPDRKDMELGKQITGGHYDFPKAYWSSVSTGAIDLVKKLLCVNVKKRLTVTEALNHPWLQDEGMRRKAEILMHPGDGMLPPQTDCVVS</sequence>
<dbReference type="InterPro" id="IPR011009">
    <property type="entry name" value="Kinase-like_dom_sf"/>
</dbReference>
<dbReference type="InterPro" id="IPR000719">
    <property type="entry name" value="Prot_kinase_dom"/>
</dbReference>
<dbReference type="PROSITE" id="PS50006">
    <property type="entry name" value="FHA_DOMAIN"/>
    <property type="match status" value="1"/>
</dbReference>
<dbReference type="AlphaFoldDB" id="A0AAD9L110"/>
<dbReference type="CDD" id="cd22666">
    <property type="entry name" value="FHA_CHK2"/>
    <property type="match status" value="1"/>
</dbReference>
<dbReference type="GO" id="GO:0004672">
    <property type="term" value="F:protein kinase activity"/>
    <property type="evidence" value="ECO:0007669"/>
    <property type="project" value="InterPro"/>
</dbReference>
<dbReference type="Pfam" id="PF00069">
    <property type="entry name" value="Pkinase"/>
    <property type="match status" value="1"/>
</dbReference>
<gene>
    <name evidence="5" type="ORF">NP493_401g01027</name>
</gene>
<dbReference type="Gene3D" id="2.60.200.20">
    <property type="match status" value="1"/>
</dbReference>
<comment type="caution">
    <text evidence="5">The sequence shown here is derived from an EMBL/GenBank/DDBJ whole genome shotgun (WGS) entry which is preliminary data.</text>
</comment>
<dbReference type="Proteomes" id="UP001209878">
    <property type="component" value="Unassembled WGS sequence"/>
</dbReference>
<dbReference type="Gene3D" id="1.10.510.10">
    <property type="entry name" value="Transferase(Phosphotransferase) domain 1"/>
    <property type="match status" value="1"/>
</dbReference>
<dbReference type="PROSITE" id="PS00108">
    <property type="entry name" value="PROTEIN_KINASE_ST"/>
    <property type="match status" value="1"/>
</dbReference>
<feature type="domain" description="Protein kinase" evidence="4">
    <location>
        <begin position="170"/>
        <end position="438"/>
    </location>
</feature>
<evidence type="ECO:0000256" key="2">
    <source>
        <dbReference type="ARBA" id="ARBA00022840"/>
    </source>
</evidence>
<organism evidence="5 6">
    <name type="scientific">Ridgeia piscesae</name>
    <name type="common">Tubeworm</name>
    <dbReference type="NCBI Taxonomy" id="27915"/>
    <lineage>
        <taxon>Eukaryota</taxon>
        <taxon>Metazoa</taxon>
        <taxon>Spiralia</taxon>
        <taxon>Lophotrochozoa</taxon>
        <taxon>Annelida</taxon>
        <taxon>Polychaeta</taxon>
        <taxon>Sedentaria</taxon>
        <taxon>Canalipalpata</taxon>
        <taxon>Sabellida</taxon>
        <taxon>Siboglinidae</taxon>
        <taxon>Ridgeia</taxon>
    </lineage>
</organism>
<dbReference type="SUPFAM" id="SSF49879">
    <property type="entry name" value="SMAD/FHA domain"/>
    <property type="match status" value="1"/>
</dbReference>
<reference evidence="5" key="1">
    <citation type="journal article" date="2023" name="Mol. Biol. Evol.">
        <title>Third-Generation Sequencing Reveals the Adaptive Role of the Epigenome in Three Deep-Sea Polychaetes.</title>
        <authorList>
            <person name="Perez M."/>
            <person name="Aroh O."/>
            <person name="Sun Y."/>
            <person name="Lan Y."/>
            <person name="Juniper S.K."/>
            <person name="Young C.R."/>
            <person name="Angers B."/>
            <person name="Qian P.Y."/>
        </authorList>
    </citation>
    <scope>NUCLEOTIDE SEQUENCE</scope>
    <source>
        <strain evidence="5">R07B-5</strain>
    </source>
</reference>
<dbReference type="Pfam" id="PF00498">
    <property type="entry name" value="FHA"/>
    <property type="match status" value="1"/>
</dbReference>
<keyword evidence="1" id="KW-0547">Nucleotide-binding</keyword>
<dbReference type="FunFam" id="2.60.200.20:FF:000079">
    <property type="entry name" value="Checkpoint kinase 2"/>
    <property type="match status" value="1"/>
</dbReference>
<evidence type="ECO:0000313" key="5">
    <source>
        <dbReference type="EMBL" id="KAK2181368.1"/>
    </source>
</evidence>
<dbReference type="InterPro" id="IPR008984">
    <property type="entry name" value="SMAD_FHA_dom_sf"/>
</dbReference>
<dbReference type="EMBL" id="JAODUO010000401">
    <property type="protein sequence ID" value="KAK2181368.1"/>
    <property type="molecule type" value="Genomic_DNA"/>
</dbReference>
<dbReference type="GO" id="GO:0005524">
    <property type="term" value="F:ATP binding"/>
    <property type="evidence" value="ECO:0007669"/>
    <property type="project" value="UniProtKB-KW"/>
</dbReference>
<proteinExistence type="predicted"/>
<dbReference type="SUPFAM" id="SSF56112">
    <property type="entry name" value="Protein kinase-like (PK-like)"/>
    <property type="match status" value="1"/>
</dbReference>